<dbReference type="PANTHER" id="PTHR12978">
    <property type="entry name" value="HISTIDINE TRIAD HIT PROTEIN MEMBER"/>
    <property type="match status" value="1"/>
</dbReference>
<dbReference type="EMBL" id="LLZZ01000144">
    <property type="protein sequence ID" value="KTA99441.1"/>
    <property type="molecule type" value="Genomic_DNA"/>
</dbReference>
<reference evidence="9 10" key="1">
    <citation type="submission" date="2015-10" db="EMBL/GenBank/DDBJ databases">
        <title>Draft genomes sequences of Candida glabrata isolates 1A, 1B, 2A, 2B, 3A and 3B.</title>
        <authorList>
            <person name="Haavelsrud O.E."/>
            <person name="Gaustad P."/>
        </authorList>
    </citation>
    <scope>NUCLEOTIDE SEQUENCE [LARGE SCALE GENOMIC DNA]</scope>
    <source>
        <strain evidence="9">910700640</strain>
    </source>
</reference>
<dbReference type="FunFam" id="3.30.428.10:FF:000015">
    <property type="entry name" value="m7GpppX diphosphatase"/>
    <property type="match status" value="1"/>
</dbReference>
<dbReference type="InterPro" id="IPR019808">
    <property type="entry name" value="Histidine_triad_CS"/>
</dbReference>
<evidence type="ECO:0000256" key="4">
    <source>
        <dbReference type="ARBA" id="ARBA00022490"/>
    </source>
</evidence>
<evidence type="ECO:0000256" key="6">
    <source>
        <dbReference type="ARBA" id="ARBA00061747"/>
    </source>
</evidence>
<dbReference type="Proteomes" id="UP000054886">
    <property type="component" value="Unassembled WGS sequence"/>
</dbReference>
<keyword evidence="5" id="KW-0597">Phosphoprotein</keyword>
<dbReference type="GO" id="GO:0016818">
    <property type="term" value="F:hydrolase activity, acting on acid anhydrides, in phosphorus-containing anhydrides"/>
    <property type="evidence" value="ECO:0007669"/>
    <property type="project" value="EnsemblFungi"/>
</dbReference>
<dbReference type="Pfam" id="PF11969">
    <property type="entry name" value="DcpS_C"/>
    <property type="match status" value="1"/>
</dbReference>
<evidence type="ECO:0000256" key="5">
    <source>
        <dbReference type="ARBA" id="ARBA00022553"/>
    </source>
</evidence>
<dbReference type="AlphaFoldDB" id="A0A0W0CIM8"/>
<comment type="caution">
    <text evidence="9">The sequence shown here is derived from an EMBL/GenBank/DDBJ whole genome shotgun (WGS) entry which is preliminary data.</text>
</comment>
<feature type="binding site" evidence="8">
    <location>
        <position position="204"/>
    </location>
    <ligand>
        <name>substrate</name>
    </ligand>
</feature>
<feature type="binding site" evidence="8">
    <location>
        <position position="181"/>
    </location>
    <ligand>
        <name>substrate</name>
    </ligand>
</feature>
<dbReference type="GO" id="GO:0044692">
    <property type="term" value="F:exoribonuclease activator activity"/>
    <property type="evidence" value="ECO:0007669"/>
    <property type="project" value="EnsemblFungi"/>
</dbReference>
<dbReference type="GO" id="GO:0006970">
    <property type="term" value="P:response to osmotic stress"/>
    <property type="evidence" value="ECO:0007669"/>
    <property type="project" value="EnsemblFungi"/>
</dbReference>
<feature type="binding site" evidence="8">
    <location>
        <position position="206"/>
    </location>
    <ligand>
        <name>substrate</name>
    </ligand>
</feature>
<dbReference type="InterPro" id="IPR011145">
    <property type="entry name" value="Scavenger_mRNA_decap_enz_N"/>
</dbReference>
<proteinExistence type="inferred from homology"/>
<feature type="active site" description="Nucleophile" evidence="7">
    <location>
        <position position="278"/>
    </location>
</feature>
<comment type="similarity">
    <text evidence="3">Belongs to the HIT family.</text>
</comment>
<dbReference type="GO" id="GO:0046982">
    <property type="term" value="F:protein heterodimerization activity"/>
    <property type="evidence" value="ECO:0007669"/>
    <property type="project" value="EnsemblFungi"/>
</dbReference>
<organism evidence="9 10">
    <name type="scientific">Candida glabrata</name>
    <name type="common">Yeast</name>
    <name type="synonym">Torulopsis glabrata</name>
    <dbReference type="NCBI Taxonomy" id="5478"/>
    <lineage>
        <taxon>Eukaryota</taxon>
        <taxon>Fungi</taxon>
        <taxon>Dikarya</taxon>
        <taxon>Ascomycota</taxon>
        <taxon>Saccharomycotina</taxon>
        <taxon>Saccharomycetes</taxon>
        <taxon>Saccharomycetales</taxon>
        <taxon>Saccharomycetaceae</taxon>
        <taxon>Nakaseomyces</taxon>
    </lineage>
</organism>
<dbReference type="SUPFAM" id="SSF102860">
    <property type="entry name" value="mRNA decapping enzyme DcpS N-terminal domain"/>
    <property type="match status" value="1"/>
</dbReference>
<evidence type="ECO:0000256" key="3">
    <source>
        <dbReference type="ARBA" id="ARBA00010208"/>
    </source>
</evidence>
<dbReference type="PANTHER" id="PTHR12978:SF0">
    <property type="entry name" value="M7GPPPX DIPHOSPHATASE"/>
    <property type="match status" value="1"/>
</dbReference>
<sequence>MASKAQDKVSTMAESEDFSTLIERFQFVKVLDSNPQTKVISLLGTIEGKDAIITAEKTHFVFDETVHKTASDENATPIFYHCENEYSCVNGIEELKQITNNDIYYWGLSVLRQSMDYNPTAKLNLIWPATPVHVKKYEQQNFHLIKETPEAYKRIVEPYIEEMHNKGRLAWVNNILYGEAEADRVVYKDYQEDNKKDSFIVLPDMKWDGNNLESLYLVAISYRDDIRSLRDLKMEDRDWLKNIYNKIRSIIPACYNYAVHPDELRVFIHYQPSYYHFHIHIVNIKHPGLGNGISTGKAILLDEIIDMLQYLGPEGYMRKTITYVIGENHDLWKRGLEEEVSKQLEADGIPKLPNIVEGF</sequence>
<dbReference type="VEuPathDB" id="FungiDB:B1J91_C03113g"/>
<dbReference type="PROSITE" id="PS00892">
    <property type="entry name" value="HIT_1"/>
    <property type="match status" value="1"/>
</dbReference>
<name>A0A0W0CIM8_CANGB</name>
<dbReference type="VEuPathDB" id="FungiDB:GVI51_C02893"/>
<dbReference type="GO" id="GO:0009267">
    <property type="term" value="P:cellular response to starvation"/>
    <property type="evidence" value="ECO:0007669"/>
    <property type="project" value="EnsemblFungi"/>
</dbReference>
<feature type="binding site" evidence="8">
    <location>
        <begin position="269"/>
        <end position="280"/>
    </location>
    <ligand>
        <name>substrate</name>
    </ligand>
</feature>
<evidence type="ECO:0000313" key="9">
    <source>
        <dbReference type="EMBL" id="KTA99441.1"/>
    </source>
</evidence>
<dbReference type="Gene3D" id="3.30.428.10">
    <property type="entry name" value="HIT-like"/>
    <property type="match status" value="1"/>
</dbReference>
<dbReference type="GO" id="GO:0000340">
    <property type="term" value="F:RNA 7-methylguanosine cap binding"/>
    <property type="evidence" value="ECO:0007669"/>
    <property type="project" value="EnsemblFungi"/>
</dbReference>
<dbReference type="GO" id="GO:0000932">
    <property type="term" value="C:P-body"/>
    <property type="evidence" value="ECO:0007669"/>
    <property type="project" value="UniProtKB-SubCell"/>
</dbReference>
<dbReference type="GO" id="GO:0106095">
    <property type="term" value="C:m7G(5')pppN diphosphatase complex"/>
    <property type="evidence" value="ECO:0007669"/>
    <property type="project" value="EnsemblFungi"/>
</dbReference>
<dbReference type="GO" id="GO:0009408">
    <property type="term" value="P:response to heat"/>
    <property type="evidence" value="ECO:0007669"/>
    <property type="project" value="EnsemblFungi"/>
</dbReference>
<dbReference type="InterPro" id="IPR008594">
    <property type="entry name" value="DcpS/DCS2"/>
</dbReference>
<evidence type="ECO:0000256" key="8">
    <source>
        <dbReference type="PIRSR" id="PIRSR028973-2"/>
    </source>
</evidence>
<evidence type="ECO:0000256" key="2">
    <source>
        <dbReference type="ARBA" id="ARBA00004556"/>
    </source>
</evidence>
<dbReference type="GO" id="GO:0007584">
    <property type="term" value="P:response to nutrient"/>
    <property type="evidence" value="ECO:0007669"/>
    <property type="project" value="EnsemblFungi"/>
</dbReference>
<feature type="binding site" evidence="8">
    <location>
        <position position="171"/>
    </location>
    <ligand>
        <name>substrate</name>
    </ligand>
</feature>
<dbReference type="GO" id="GO:0006979">
    <property type="term" value="P:response to oxidative stress"/>
    <property type="evidence" value="ECO:0007669"/>
    <property type="project" value="EnsemblFungi"/>
</dbReference>
<comment type="subcellular location">
    <subcellularLocation>
        <location evidence="1">Cytoplasm</location>
        <location evidence="1">P-body</location>
    </subcellularLocation>
    <subcellularLocation>
        <location evidence="2">Cytoplasm</location>
        <location evidence="2">Perinuclear region</location>
    </subcellularLocation>
</comment>
<protein>
    <submittedName>
        <fullName evidence="9">M7GpppX diphosphatase</fullName>
    </submittedName>
</protein>
<dbReference type="VEuPathDB" id="FungiDB:GWK60_C02717"/>
<evidence type="ECO:0000256" key="1">
    <source>
        <dbReference type="ARBA" id="ARBA00004201"/>
    </source>
</evidence>
<accession>A0A0W0CIM8</accession>
<comment type="subunit">
    <text evidence="6">Homodimer. Forms heterodimer with DCS2; the interaction inhibits the DCS1 scavenger decapping activity during post-diauxic growth.</text>
</comment>
<dbReference type="Gene3D" id="3.30.200.40">
    <property type="entry name" value="Scavenger mRNA decapping enzyme, N-terminal domain"/>
    <property type="match status" value="1"/>
</dbReference>
<dbReference type="GO" id="GO:0048471">
    <property type="term" value="C:perinuclear region of cytoplasm"/>
    <property type="evidence" value="ECO:0007669"/>
    <property type="project" value="UniProtKB-SubCell"/>
</dbReference>
<dbReference type="Pfam" id="PF05652">
    <property type="entry name" value="DcpS"/>
    <property type="match status" value="1"/>
</dbReference>
<dbReference type="GO" id="GO:0005634">
    <property type="term" value="C:nucleus"/>
    <property type="evidence" value="ECO:0007669"/>
    <property type="project" value="TreeGrafter"/>
</dbReference>
<dbReference type="PIRSF" id="PIRSF028973">
    <property type="entry name" value="Scavenger_mRNA_decap_enz"/>
    <property type="match status" value="1"/>
</dbReference>
<evidence type="ECO:0000313" key="10">
    <source>
        <dbReference type="Proteomes" id="UP000054886"/>
    </source>
</evidence>
<keyword evidence="4" id="KW-0963">Cytoplasm</keyword>
<dbReference type="VEuPathDB" id="FungiDB:CAGL0C03113g"/>
<dbReference type="SUPFAM" id="SSF54197">
    <property type="entry name" value="HIT-like"/>
    <property type="match status" value="1"/>
</dbReference>
<dbReference type="GO" id="GO:0042803">
    <property type="term" value="F:protein homodimerization activity"/>
    <property type="evidence" value="ECO:0007669"/>
    <property type="project" value="EnsemblFungi"/>
</dbReference>
<dbReference type="GO" id="GO:0031086">
    <property type="term" value="P:nuclear-transcribed mRNA catabolic process, deadenylation-independent decay"/>
    <property type="evidence" value="ECO:0007669"/>
    <property type="project" value="EnsemblFungi"/>
</dbReference>
<dbReference type="GO" id="GO:0000290">
    <property type="term" value="P:deadenylation-dependent decapping of nuclear-transcribed mRNA"/>
    <property type="evidence" value="ECO:0007669"/>
    <property type="project" value="EnsemblFungi"/>
</dbReference>
<gene>
    <name evidence="9" type="ORF">AO440_000526</name>
</gene>
<evidence type="ECO:0000256" key="7">
    <source>
        <dbReference type="PIRSR" id="PIRSR028973-1"/>
    </source>
</evidence>
<dbReference type="InterPro" id="IPR036265">
    <property type="entry name" value="HIT-like_sf"/>
</dbReference>
<dbReference type="FunFam" id="3.30.200.40:FF:000002">
    <property type="entry name" value="m7GpppX diphosphatase"/>
    <property type="match status" value="1"/>
</dbReference>